<comment type="caution">
    <text evidence="11">The sequence shown here is derived from an EMBL/GenBank/DDBJ whole genome shotgun (WGS) entry which is preliminary data.</text>
</comment>
<sequence length="118" mass="13001">MALAAYRHLLRSTRIAFQGDSFRLMSARHAARDGFEQNRSLSPSSSDASNAVSHAEEVAKILRENVVQGQAMQEAGDEQYYKLRIHEHTERGDNESIKKAGKTAGRRATNLAGKCASL</sequence>
<keyword evidence="5" id="KW-0809">Transit peptide</keyword>
<feature type="region of interest" description="Disordered" evidence="9">
    <location>
        <begin position="33"/>
        <end position="55"/>
    </location>
</feature>
<evidence type="ECO:0000256" key="4">
    <source>
        <dbReference type="ARBA" id="ARBA00015108"/>
    </source>
</evidence>
<proteinExistence type="inferred from homology"/>
<evidence type="ECO:0000256" key="6">
    <source>
        <dbReference type="ARBA" id="ARBA00023128"/>
    </source>
</evidence>
<comment type="similarity">
    <text evidence="2">Belongs to the complex I LYR family. MZM1 subfamily.</text>
</comment>
<comment type="subunit">
    <text evidence="3">Interacts with RIP1.</text>
</comment>
<dbReference type="Proteomes" id="UP001172684">
    <property type="component" value="Unassembled WGS sequence"/>
</dbReference>
<feature type="compositionally biased region" description="Low complexity" evidence="9">
    <location>
        <begin position="40"/>
        <end position="53"/>
    </location>
</feature>
<dbReference type="InterPro" id="IPR050435">
    <property type="entry name" value="MZM1/LYRM7"/>
</dbReference>
<evidence type="ECO:0000313" key="11">
    <source>
        <dbReference type="EMBL" id="KAJ9668083.1"/>
    </source>
</evidence>
<keyword evidence="7" id="KW-0143">Chaperone</keyword>
<feature type="compositionally biased region" description="Basic and acidic residues" evidence="9">
    <location>
        <begin position="87"/>
        <end position="98"/>
    </location>
</feature>
<feature type="domain" description="Complex 1 LYR protein" evidence="10">
    <location>
        <begin position="2"/>
        <end position="58"/>
    </location>
</feature>
<evidence type="ECO:0000313" key="12">
    <source>
        <dbReference type="Proteomes" id="UP001172684"/>
    </source>
</evidence>
<organism evidence="11 12">
    <name type="scientific">Coniosporium apollinis</name>
    <dbReference type="NCBI Taxonomy" id="61459"/>
    <lineage>
        <taxon>Eukaryota</taxon>
        <taxon>Fungi</taxon>
        <taxon>Dikarya</taxon>
        <taxon>Ascomycota</taxon>
        <taxon>Pezizomycotina</taxon>
        <taxon>Dothideomycetes</taxon>
        <taxon>Dothideomycetes incertae sedis</taxon>
        <taxon>Coniosporium</taxon>
    </lineage>
</organism>
<comment type="function">
    <text evidence="8">Assembly factor required for Rieske Fe-S protein RIP1 incorporation into the cytochrome b-c1 (CIII) complex. Functions as a chaperone, binding to this subunit within the mitochondrial matrix and stabilizing it prior to its translocation and insertion into the late CIII dimeric intermediate within the mitochondrial inner membrane. Modulates the mitochondrial matrix zinc pool.</text>
</comment>
<evidence type="ECO:0000256" key="1">
    <source>
        <dbReference type="ARBA" id="ARBA00004305"/>
    </source>
</evidence>
<evidence type="ECO:0000256" key="2">
    <source>
        <dbReference type="ARBA" id="ARBA00009949"/>
    </source>
</evidence>
<reference evidence="11" key="1">
    <citation type="submission" date="2022-10" db="EMBL/GenBank/DDBJ databases">
        <title>Culturing micro-colonial fungi from biological soil crusts in the Mojave desert and describing Neophaeococcomyces mojavensis, and introducing the new genera and species Taxawa tesnikishii.</title>
        <authorList>
            <person name="Kurbessoian T."/>
            <person name="Stajich J.E."/>
        </authorList>
    </citation>
    <scope>NUCLEOTIDE SEQUENCE</scope>
    <source>
        <strain evidence="11">TK_1</strain>
    </source>
</reference>
<dbReference type="InterPro" id="IPR045298">
    <property type="entry name" value="Complex1_LYR_LYRM7"/>
</dbReference>
<dbReference type="Pfam" id="PF05347">
    <property type="entry name" value="Complex1_LYR"/>
    <property type="match status" value="1"/>
</dbReference>
<dbReference type="CDD" id="cd20267">
    <property type="entry name" value="Complex1_LYR_LYRM7"/>
    <property type="match status" value="1"/>
</dbReference>
<evidence type="ECO:0000256" key="7">
    <source>
        <dbReference type="ARBA" id="ARBA00023186"/>
    </source>
</evidence>
<keyword evidence="12" id="KW-1185">Reference proteome</keyword>
<evidence type="ECO:0000259" key="10">
    <source>
        <dbReference type="Pfam" id="PF05347"/>
    </source>
</evidence>
<accession>A0ABQ9P1E0</accession>
<name>A0ABQ9P1E0_9PEZI</name>
<evidence type="ECO:0000256" key="5">
    <source>
        <dbReference type="ARBA" id="ARBA00022946"/>
    </source>
</evidence>
<feature type="region of interest" description="Disordered" evidence="9">
    <location>
        <begin position="87"/>
        <end position="112"/>
    </location>
</feature>
<evidence type="ECO:0000256" key="9">
    <source>
        <dbReference type="SAM" id="MobiDB-lite"/>
    </source>
</evidence>
<dbReference type="PANTHER" id="PTHR46749:SF1">
    <property type="entry name" value="COMPLEX III ASSEMBLY FACTOR LYRM7"/>
    <property type="match status" value="1"/>
</dbReference>
<comment type="subcellular location">
    <subcellularLocation>
        <location evidence="1">Mitochondrion matrix</location>
    </subcellularLocation>
</comment>
<protein>
    <recommendedName>
        <fullName evidence="4">Mitochondrial zinc maintenance protein 1, mitochondrial</fullName>
    </recommendedName>
</protein>
<evidence type="ECO:0000256" key="8">
    <source>
        <dbReference type="ARBA" id="ARBA00025268"/>
    </source>
</evidence>
<dbReference type="InterPro" id="IPR008011">
    <property type="entry name" value="Complex1_LYR_dom"/>
</dbReference>
<gene>
    <name evidence="11" type="primary">MZM1</name>
    <name evidence="11" type="ORF">H2201_001889</name>
</gene>
<evidence type="ECO:0000256" key="3">
    <source>
        <dbReference type="ARBA" id="ARBA00011589"/>
    </source>
</evidence>
<keyword evidence="6" id="KW-0496">Mitochondrion</keyword>
<dbReference type="PANTHER" id="PTHR46749">
    <property type="entry name" value="COMPLEX III ASSEMBLY FACTOR LYRM7"/>
    <property type="match status" value="1"/>
</dbReference>
<dbReference type="EMBL" id="JAPDRL010000009">
    <property type="protein sequence ID" value="KAJ9668083.1"/>
    <property type="molecule type" value="Genomic_DNA"/>
</dbReference>